<gene>
    <name evidence="1" type="ORF">BN1086_02756</name>
</gene>
<evidence type="ECO:0000313" key="1">
    <source>
        <dbReference type="EMBL" id="CDZ84601.1"/>
    </source>
</evidence>
<protein>
    <submittedName>
        <fullName evidence="1">Uncharacterized protein</fullName>
    </submittedName>
</protein>
<accession>A0A078LHL4</accession>
<name>A0A078LHL4_CITKO</name>
<sequence length="53" mass="6117">MNSIVNHGSNIVSIRDDMITMSTIIDFHNNKTIVALILNKRMLINIFFIEQIN</sequence>
<dbReference type="AlphaFoldDB" id="A0A078LHL4"/>
<reference evidence="1" key="1">
    <citation type="submission" date="2014-06" db="EMBL/GenBank/DDBJ databases">
        <authorList>
            <person name="Urmite Genomes Urmite Genomes"/>
        </authorList>
    </citation>
    <scope>NUCLEOTIDE SEQUENCE</scope>
</reference>
<proteinExistence type="predicted"/>
<organism evidence="1">
    <name type="scientific">Citrobacter koseri</name>
    <name type="common">Citrobacter diversus</name>
    <dbReference type="NCBI Taxonomy" id="545"/>
    <lineage>
        <taxon>Bacteria</taxon>
        <taxon>Pseudomonadati</taxon>
        <taxon>Pseudomonadota</taxon>
        <taxon>Gammaproteobacteria</taxon>
        <taxon>Enterobacterales</taxon>
        <taxon>Enterobacteriaceae</taxon>
        <taxon>Citrobacter</taxon>
    </lineage>
</organism>
<dbReference type="EMBL" id="LK931336">
    <property type="protein sequence ID" value="CDZ84601.1"/>
    <property type="molecule type" value="Genomic_DNA"/>
</dbReference>
<dbReference type="PATRIC" id="fig|545.12.peg.2778"/>